<keyword evidence="9" id="KW-1185">Reference proteome</keyword>
<feature type="compositionally biased region" description="Pro residues" evidence="6">
    <location>
        <begin position="69"/>
        <end position="80"/>
    </location>
</feature>
<evidence type="ECO:0000256" key="3">
    <source>
        <dbReference type="ARBA" id="ARBA00023125"/>
    </source>
</evidence>
<dbReference type="EMBL" id="QBLH01003981">
    <property type="protein sequence ID" value="TGZ31828.1"/>
    <property type="molecule type" value="Genomic_DNA"/>
</dbReference>
<keyword evidence="2" id="KW-0805">Transcription regulation</keyword>
<comment type="caution">
    <text evidence="8">The sequence shown here is derived from an EMBL/GenBank/DDBJ whole genome shotgun (WGS) entry which is preliminary data.</text>
</comment>
<evidence type="ECO:0000313" key="9">
    <source>
        <dbReference type="Proteomes" id="UP000310200"/>
    </source>
</evidence>
<gene>
    <name evidence="8" type="ORF">DBV15_06903</name>
</gene>
<evidence type="ECO:0000256" key="2">
    <source>
        <dbReference type="ARBA" id="ARBA00023015"/>
    </source>
</evidence>
<feature type="compositionally biased region" description="Basic and acidic residues" evidence="6">
    <location>
        <begin position="47"/>
        <end position="57"/>
    </location>
</feature>
<dbReference type="GO" id="GO:0000978">
    <property type="term" value="F:RNA polymerase II cis-regulatory region sequence-specific DNA binding"/>
    <property type="evidence" value="ECO:0007669"/>
    <property type="project" value="TreeGrafter"/>
</dbReference>
<comment type="subcellular location">
    <subcellularLocation>
        <location evidence="1">Nucleus</location>
    </subcellularLocation>
</comment>
<dbReference type="GO" id="GO:0005634">
    <property type="term" value="C:nucleus"/>
    <property type="evidence" value="ECO:0007669"/>
    <property type="project" value="UniProtKB-SubCell"/>
</dbReference>
<feature type="region of interest" description="Disordered" evidence="6">
    <location>
        <begin position="47"/>
        <end position="84"/>
    </location>
</feature>
<dbReference type="Proteomes" id="UP000310200">
    <property type="component" value="Unassembled WGS sequence"/>
</dbReference>
<reference evidence="8 9" key="1">
    <citation type="journal article" date="2019" name="Philos. Trans. R. Soc. Lond., B, Biol. Sci.">
        <title>Ant behaviour and brain gene expression of defending hosts depend on the ecological success of the intruding social parasite.</title>
        <authorList>
            <person name="Kaur R."/>
            <person name="Stoldt M."/>
            <person name="Jongepier E."/>
            <person name="Feldmeyer B."/>
            <person name="Menzel F."/>
            <person name="Bornberg-Bauer E."/>
            <person name="Foitzik S."/>
        </authorList>
    </citation>
    <scope>NUCLEOTIDE SEQUENCE [LARGE SCALE GENOMIC DNA]</scope>
    <source>
        <tissue evidence="8">Whole body</tissue>
    </source>
</reference>
<evidence type="ECO:0000256" key="6">
    <source>
        <dbReference type="SAM" id="MobiDB-lite"/>
    </source>
</evidence>
<dbReference type="PANTHER" id="PTHR45776">
    <property type="entry name" value="MIP04163P"/>
    <property type="match status" value="1"/>
</dbReference>
<proteinExistence type="predicted"/>
<feature type="domain" description="MiT/TFE transcription factors N-terminal" evidence="7">
    <location>
        <begin position="36"/>
        <end position="122"/>
    </location>
</feature>
<dbReference type="GO" id="GO:0000981">
    <property type="term" value="F:DNA-binding transcription factor activity, RNA polymerase II-specific"/>
    <property type="evidence" value="ECO:0007669"/>
    <property type="project" value="TreeGrafter"/>
</dbReference>
<name>A0A4S2JD31_9HYME</name>
<dbReference type="PANTHER" id="PTHR45776:SF2">
    <property type="entry name" value="MIP04163P"/>
    <property type="match status" value="1"/>
</dbReference>
<protein>
    <submittedName>
        <fullName evidence="8">Microphthalmia-associated transcription factor</fullName>
    </submittedName>
</protein>
<evidence type="ECO:0000313" key="8">
    <source>
        <dbReference type="EMBL" id="TGZ31828.1"/>
    </source>
</evidence>
<dbReference type="InterPro" id="IPR031867">
    <property type="entry name" value="MiT/TFE_N"/>
</dbReference>
<accession>A0A4S2JD31</accession>
<keyword evidence="5" id="KW-0539">Nucleus</keyword>
<keyword evidence="4" id="KW-0804">Transcription</keyword>
<evidence type="ECO:0000256" key="1">
    <source>
        <dbReference type="ARBA" id="ARBA00004123"/>
    </source>
</evidence>
<evidence type="ECO:0000256" key="4">
    <source>
        <dbReference type="ARBA" id="ARBA00023163"/>
    </source>
</evidence>
<keyword evidence="3" id="KW-0238">DNA-binding</keyword>
<dbReference type="Pfam" id="PF15951">
    <property type="entry name" value="MITF_TFEB_C_3_N"/>
    <property type="match status" value="1"/>
</dbReference>
<feature type="compositionally biased region" description="Low complexity" evidence="6">
    <location>
        <begin position="58"/>
        <end position="68"/>
    </location>
</feature>
<evidence type="ECO:0000259" key="7">
    <source>
        <dbReference type="Pfam" id="PF15951"/>
    </source>
</evidence>
<organism evidence="8 9">
    <name type="scientific">Temnothorax longispinosus</name>
    <dbReference type="NCBI Taxonomy" id="300112"/>
    <lineage>
        <taxon>Eukaryota</taxon>
        <taxon>Metazoa</taxon>
        <taxon>Ecdysozoa</taxon>
        <taxon>Arthropoda</taxon>
        <taxon>Hexapoda</taxon>
        <taxon>Insecta</taxon>
        <taxon>Pterygota</taxon>
        <taxon>Neoptera</taxon>
        <taxon>Endopterygota</taxon>
        <taxon>Hymenoptera</taxon>
        <taxon>Apocrita</taxon>
        <taxon>Aculeata</taxon>
        <taxon>Formicoidea</taxon>
        <taxon>Formicidae</taxon>
        <taxon>Myrmicinae</taxon>
        <taxon>Temnothorax</taxon>
    </lineage>
</organism>
<evidence type="ECO:0000256" key="5">
    <source>
        <dbReference type="ARBA" id="ARBA00023242"/>
    </source>
</evidence>
<dbReference type="STRING" id="300112.A0A4S2JD31"/>
<dbReference type="AlphaFoldDB" id="A0A4S2JD31"/>
<sequence length="247" mass="26773">MAKVRQSEKSWIKSYVKEILAFFSPPTFKTATPTSRTQLKLQLMREQLQEQERRQAEFRQSLQQQRPAAAPPRPVPPTPLPTIGVDVPPQVLQVRTLLENPTRYHVVQKQKNQVRQYLHESFRGGEGAGAGNAVVSGSAGSEGGGRTPVDTGPPPVPMVVQSAPPGPQLHHPKPQHPHLASYPHAPALLPHHPGNPTVVSASPDPTTTGTMSPGLSSVATSNSEVRVVCSMRVDRADNITQSVFLKS</sequence>